<dbReference type="NCBIfam" id="NF008165">
    <property type="entry name" value="PRK10917.1-3"/>
    <property type="match status" value="1"/>
</dbReference>
<evidence type="ECO:0000256" key="10">
    <source>
        <dbReference type="ARBA" id="ARBA00023204"/>
    </source>
</evidence>
<evidence type="ECO:0000256" key="4">
    <source>
        <dbReference type="ARBA" id="ARBA00022763"/>
    </source>
</evidence>
<feature type="domain" description="Helicase ATP-binding" evidence="16">
    <location>
        <begin position="272"/>
        <end position="433"/>
    </location>
</feature>
<evidence type="ECO:0000256" key="8">
    <source>
        <dbReference type="ARBA" id="ARBA00023125"/>
    </source>
</evidence>
<dbReference type="InterPro" id="IPR012340">
    <property type="entry name" value="NA-bd_OB-fold"/>
</dbReference>
<accession>A0A0P8YAG8</accession>
<dbReference type="CDD" id="cd18811">
    <property type="entry name" value="SF2_C_RecG"/>
    <property type="match status" value="1"/>
</dbReference>
<keyword evidence="7 15" id="KW-0067">ATP-binding</keyword>
<dbReference type="AlphaFoldDB" id="A0A0P8YAG8"/>
<dbReference type="Pfam" id="PF19833">
    <property type="entry name" value="RecG_dom3_C"/>
    <property type="match status" value="1"/>
</dbReference>
<dbReference type="GO" id="GO:0006310">
    <property type="term" value="P:DNA recombination"/>
    <property type="evidence" value="ECO:0007669"/>
    <property type="project" value="UniProtKB-UniRule"/>
</dbReference>
<evidence type="ECO:0000256" key="13">
    <source>
        <dbReference type="ARBA" id="ARBA00034808"/>
    </source>
</evidence>
<evidence type="ECO:0000256" key="9">
    <source>
        <dbReference type="ARBA" id="ARBA00023172"/>
    </source>
</evidence>
<comment type="similarity">
    <text evidence="1 15">Belongs to the helicase family. RecG subfamily.</text>
</comment>
<dbReference type="Pfam" id="PF00271">
    <property type="entry name" value="Helicase_C"/>
    <property type="match status" value="1"/>
</dbReference>
<dbReference type="OrthoDB" id="9804325at2"/>
<comment type="catalytic activity">
    <reaction evidence="14 15">
        <text>ATP + H2O = ADP + phosphate + H(+)</text>
        <dbReference type="Rhea" id="RHEA:13065"/>
        <dbReference type="ChEBI" id="CHEBI:15377"/>
        <dbReference type="ChEBI" id="CHEBI:15378"/>
        <dbReference type="ChEBI" id="CHEBI:30616"/>
        <dbReference type="ChEBI" id="CHEBI:43474"/>
        <dbReference type="ChEBI" id="CHEBI:456216"/>
        <dbReference type="EC" id="5.6.2.4"/>
    </reaction>
</comment>
<dbReference type="InterPro" id="IPR004609">
    <property type="entry name" value="ATP-dep_DNA_helicase_RecG"/>
</dbReference>
<dbReference type="SMART" id="SM00487">
    <property type="entry name" value="DEXDc"/>
    <property type="match status" value="1"/>
</dbReference>
<evidence type="ECO:0000256" key="3">
    <source>
        <dbReference type="ARBA" id="ARBA00022741"/>
    </source>
</evidence>
<evidence type="ECO:0000259" key="16">
    <source>
        <dbReference type="PROSITE" id="PS51192"/>
    </source>
</evidence>
<dbReference type="PANTHER" id="PTHR47964:SF1">
    <property type="entry name" value="ATP-DEPENDENT DNA HELICASE HOMOLOG RECG, CHLOROPLASTIC"/>
    <property type="match status" value="1"/>
</dbReference>
<sequence>MVLLKKPVVNIKGIGPKTSSMLQRLSIFTIEDLLYHFPRDYEDRSNIKPLNTVKDGDYISFIGTVALIDKDRYSQSGKHITKIILKNENEFIAGLWFNQRFIKKSFTIGEKYLFYGKIFKSYAETQIVNPEYEKVDGPVRGGIVPVYPSTKDLSQKIIRNAISSIFSNKEILINDCLPPNIKLRYQLLDLSVALDRLHNPRSMEDIKLAAKRLKFEELLILQTGLMLEKYKADMESTGISFERSSEVDRFISLLPFELTNSQYNVLDEILKDMESKKQMNRLVQGDVGSGKTVIAAVALLNAVKNGYQGVMMAPTEILADQHFQSLSLLFEAYELRIELMSGKIPKRKREEIKEELKTGKIDILVGTHAIIQSDVEVFNLGIVITDEQHRFGVRQRALLSKKGENPDVLVMTATPIPRTMALFIYGDLDISVINELPPGRQKIETYAVKPAMRQRVYNFVRKEAEKGRQAYVVCPMIEESDTLEAESAVETAERLRNTYLKGLNVGLIHGKMKSDEKDEIMVKFNEGKIDVLVSTTVIEVGINVPNATLMVVENADRFGLSTLHQLRGRVGRGEHKSYCILVSDMNTQNKLQRMQVMKEVRDGFKIAEEDMKLRGTGEFFGTRQHGLPELRLADIFKDIDLLRITNMLAKDIVYSGKILEKEFCMLKLKTELKFKKQTQEITLN</sequence>
<dbReference type="RefSeq" id="WP_054875174.1">
    <property type="nucleotide sequence ID" value="NZ_LKET01000032.1"/>
</dbReference>
<dbReference type="PATRIC" id="fig|36849.3.peg.2248"/>
<dbReference type="PROSITE" id="PS51192">
    <property type="entry name" value="HELICASE_ATP_BIND_1"/>
    <property type="match status" value="1"/>
</dbReference>
<keyword evidence="11" id="KW-0413">Isomerase</keyword>
<evidence type="ECO:0000313" key="19">
    <source>
        <dbReference type="Proteomes" id="UP000050326"/>
    </source>
</evidence>
<dbReference type="InterPro" id="IPR045562">
    <property type="entry name" value="RecG_dom3_C"/>
</dbReference>
<keyword evidence="4 15" id="KW-0227">DNA damage</keyword>
<evidence type="ECO:0000256" key="1">
    <source>
        <dbReference type="ARBA" id="ARBA00007504"/>
    </source>
</evidence>
<keyword evidence="8" id="KW-0238">DNA-binding</keyword>
<dbReference type="Gene3D" id="3.40.50.300">
    <property type="entry name" value="P-loop containing nucleotide triphosphate hydrolases"/>
    <property type="match status" value="2"/>
</dbReference>
<evidence type="ECO:0000313" key="18">
    <source>
        <dbReference type="EMBL" id="KPU43965.1"/>
    </source>
</evidence>
<dbReference type="GO" id="GO:0006281">
    <property type="term" value="P:DNA repair"/>
    <property type="evidence" value="ECO:0007669"/>
    <property type="project" value="UniProtKB-UniRule"/>
</dbReference>
<evidence type="ECO:0000256" key="15">
    <source>
        <dbReference type="RuleBase" id="RU363016"/>
    </source>
</evidence>
<dbReference type="NCBIfam" id="NF008168">
    <property type="entry name" value="PRK10917.2-2"/>
    <property type="match status" value="1"/>
</dbReference>
<dbReference type="NCBIfam" id="TIGR00643">
    <property type="entry name" value="recG"/>
    <property type="match status" value="1"/>
</dbReference>
<dbReference type="Pfam" id="PF17191">
    <property type="entry name" value="RecG_wedge"/>
    <property type="match status" value="1"/>
</dbReference>
<dbReference type="InterPro" id="IPR033454">
    <property type="entry name" value="RecG_wedge"/>
</dbReference>
<reference evidence="18 19" key="1">
    <citation type="submission" date="2015-09" db="EMBL/GenBank/DDBJ databases">
        <title>Genome sequence of Oxobacter pfennigii DSM 3222.</title>
        <authorList>
            <person name="Poehlein A."/>
            <person name="Bengelsdorf F.R."/>
            <person name="Schiel-Bengelsdorf B."/>
            <person name="Duerre P."/>
            <person name="Daniel R."/>
        </authorList>
    </citation>
    <scope>NUCLEOTIDE SEQUENCE [LARGE SCALE GENOMIC DNA]</scope>
    <source>
        <strain evidence="18 19">DSM 3222</strain>
    </source>
</reference>
<keyword evidence="3 15" id="KW-0547">Nucleotide-binding</keyword>
<evidence type="ECO:0000256" key="2">
    <source>
        <dbReference type="ARBA" id="ARBA00017846"/>
    </source>
</evidence>
<dbReference type="SUPFAM" id="SSF50249">
    <property type="entry name" value="Nucleic acid-binding proteins"/>
    <property type="match status" value="1"/>
</dbReference>
<dbReference type="STRING" id="36849.OXPF_21300"/>
<dbReference type="GO" id="GO:0005524">
    <property type="term" value="F:ATP binding"/>
    <property type="evidence" value="ECO:0007669"/>
    <property type="project" value="UniProtKB-KW"/>
</dbReference>
<evidence type="ECO:0000256" key="14">
    <source>
        <dbReference type="ARBA" id="ARBA00048988"/>
    </source>
</evidence>
<evidence type="ECO:0000259" key="17">
    <source>
        <dbReference type="PROSITE" id="PS51194"/>
    </source>
</evidence>
<dbReference type="Pfam" id="PF00270">
    <property type="entry name" value="DEAD"/>
    <property type="match status" value="1"/>
</dbReference>
<name>A0A0P8YAG8_9CLOT</name>
<keyword evidence="10 15" id="KW-0234">DNA repair</keyword>
<dbReference type="CDD" id="cd04488">
    <property type="entry name" value="RecG_wedge_OBF"/>
    <property type="match status" value="1"/>
</dbReference>
<keyword evidence="19" id="KW-1185">Reference proteome</keyword>
<organism evidence="18 19">
    <name type="scientific">Oxobacter pfennigii</name>
    <dbReference type="NCBI Taxonomy" id="36849"/>
    <lineage>
        <taxon>Bacteria</taxon>
        <taxon>Bacillati</taxon>
        <taxon>Bacillota</taxon>
        <taxon>Clostridia</taxon>
        <taxon>Eubacteriales</taxon>
        <taxon>Clostridiaceae</taxon>
        <taxon>Oxobacter</taxon>
    </lineage>
</organism>
<evidence type="ECO:0000256" key="7">
    <source>
        <dbReference type="ARBA" id="ARBA00022840"/>
    </source>
</evidence>
<evidence type="ECO:0000256" key="5">
    <source>
        <dbReference type="ARBA" id="ARBA00022801"/>
    </source>
</evidence>
<dbReference type="EC" id="5.6.2.4" evidence="13 15"/>
<dbReference type="GO" id="GO:0003677">
    <property type="term" value="F:DNA binding"/>
    <property type="evidence" value="ECO:0007669"/>
    <property type="project" value="UniProtKB-KW"/>
</dbReference>
<dbReference type="Gene3D" id="2.40.50.140">
    <property type="entry name" value="Nucleic acid-binding proteins"/>
    <property type="match status" value="1"/>
</dbReference>
<dbReference type="PROSITE" id="PS51194">
    <property type="entry name" value="HELICASE_CTER"/>
    <property type="match status" value="1"/>
</dbReference>
<evidence type="ECO:0000256" key="11">
    <source>
        <dbReference type="ARBA" id="ARBA00023235"/>
    </source>
</evidence>
<dbReference type="EMBL" id="LKET01000032">
    <property type="protein sequence ID" value="KPU43965.1"/>
    <property type="molecule type" value="Genomic_DNA"/>
</dbReference>
<dbReference type="GO" id="GO:0016887">
    <property type="term" value="F:ATP hydrolysis activity"/>
    <property type="evidence" value="ECO:0007669"/>
    <property type="project" value="RHEA"/>
</dbReference>
<dbReference type="InterPro" id="IPR047112">
    <property type="entry name" value="RecG/Mfd"/>
</dbReference>
<dbReference type="InterPro" id="IPR027417">
    <property type="entry name" value="P-loop_NTPase"/>
</dbReference>
<dbReference type="InterPro" id="IPR001650">
    <property type="entry name" value="Helicase_C-like"/>
</dbReference>
<evidence type="ECO:0000256" key="12">
    <source>
        <dbReference type="ARBA" id="ARBA00034617"/>
    </source>
</evidence>
<dbReference type="SMART" id="SM00490">
    <property type="entry name" value="HELICc"/>
    <property type="match status" value="1"/>
</dbReference>
<dbReference type="SUPFAM" id="SSF52540">
    <property type="entry name" value="P-loop containing nucleoside triphosphate hydrolases"/>
    <property type="match status" value="2"/>
</dbReference>
<dbReference type="GO" id="GO:0043138">
    <property type="term" value="F:3'-5' DNA helicase activity"/>
    <property type="evidence" value="ECO:0007669"/>
    <property type="project" value="UniProtKB-EC"/>
</dbReference>
<keyword evidence="5 15" id="KW-0378">Hydrolase</keyword>
<dbReference type="CDD" id="cd17992">
    <property type="entry name" value="DEXHc_RecG"/>
    <property type="match status" value="1"/>
</dbReference>
<comment type="catalytic activity">
    <reaction evidence="12 15">
        <text>Couples ATP hydrolysis with the unwinding of duplex DNA by translocating in the 3'-5' direction.</text>
        <dbReference type="EC" id="5.6.2.4"/>
    </reaction>
</comment>
<comment type="function">
    <text evidence="15">Plays a critical role in recombination and DNA repair. Helps process Holliday junction intermediates to mature products by catalyzing branch migration. Has replication fork regression activity, unwinds stalled or blocked replication forks to make a HJ that can be resolved. Has a DNA unwinding activity characteristic of a DNA helicase with 3'-5' polarity.</text>
</comment>
<dbReference type="InterPro" id="IPR014001">
    <property type="entry name" value="Helicase_ATP-bd"/>
</dbReference>
<keyword evidence="9 15" id="KW-0233">DNA recombination</keyword>
<protein>
    <recommendedName>
        <fullName evidence="2 15">ATP-dependent DNA helicase RecG</fullName>
        <ecNumber evidence="13 15">5.6.2.4</ecNumber>
    </recommendedName>
</protein>
<proteinExistence type="inferred from homology"/>
<dbReference type="InterPro" id="IPR011545">
    <property type="entry name" value="DEAD/DEAH_box_helicase_dom"/>
</dbReference>
<feature type="domain" description="Helicase C-terminal" evidence="17">
    <location>
        <begin position="452"/>
        <end position="612"/>
    </location>
</feature>
<keyword evidence="6 15" id="KW-0347">Helicase</keyword>
<evidence type="ECO:0000256" key="6">
    <source>
        <dbReference type="ARBA" id="ARBA00022806"/>
    </source>
</evidence>
<comment type="caution">
    <text evidence="18">The sequence shown here is derived from an EMBL/GenBank/DDBJ whole genome shotgun (WGS) entry which is preliminary data.</text>
</comment>
<gene>
    <name evidence="18" type="primary">recG</name>
    <name evidence="18" type="ORF">OXPF_21300</name>
</gene>
<dbReference type="Proteomes" id="UP000050326">
    <property type="component" value="Unassembled WGS sequence"/>
</dbReference>
<dbReference type="PANTHER" id="PTHR47964">
    <property type="entry name" value="ATP-DEPENDENT DNA HELICASE HOMOLOG RECG, CHLOROPLASTIC"/>
    <property type="match status" value="1"/>
</dbReference>